<accession>A0A8T0U358</accession>
<keyword evidence="2" id="KW-1185">Reference proteome</keyword>
<reference evidence="1" key="1">
    <citation type="submission" date="2020-05" db="EMBL/GenBank/DDBJ databases">
        <title>WGS assembly of Panicum virgatum.</title>
        <authorList>
            <person name="Lovell J.T."/>
            <person name="Jenkins J."/>
            <person name="Shu S."/>
            <person name="Juenger T.E."/>
            <person name="Schmutz J."/>
        </authorList>
    </citation>
    <scope>NUCLEOTIDE SEQUENCE</scope>
    <source>
        <strain evidence="1">AP13</strain>
    </source>
</reference>
<dbReference type="Proteomes" id="UP000823388">
    <property type="component" value="Chromosome 3N"/>
</dbReference>
<evidence type="ECO:0000313" key="2">
    <source>
        <dbReference type="Proteomes" id="UP000823388"/>
    </source>
</evidence>
<name>A0A8T0U358_PANVG</name>
<evidence type="ECO:0000313" key="1">
    <source>
        <dbReference type="EMBL" id="KAG2615533.1"/>
    </source>
</evidence>
<proteinExistence type="predicted"/>
<dbReference type="AlphaFoldDB" id="A0A8T0U358"/>
<dbReference type="EMBL" id="CM029042">
    <property type="protein sequence ID" value="KAG2615533.1"/>
    <property type="molecule type" value="Genomic_DNA"/>
</dbReference>
<gene>
    <name evidence="1" type="ORF">PVAP13_3NG054300</name>
</gene>
<sequence length="87" mass="9643">MTDSNCVYRKSGTWWTVDHAAANEFTEVLFKPSRTSPPSPTLPRTKSCENATRSGEEGMALFVLGCNNSCGCRNITEKMFICFLDAL</sequence>
<protein>
    <submittedName>
        <fullName evidence="1">Uncharacterized protein</fullName>
    </submittedName>
</protein>
<comment type="caution">
    <text evidence="1">The sequence shown here is derived from an EMBL/GenBank/DDBJ whole genome shotgun (WGS) entry which is preliminary data.</text>
</comment>
<organism evidence="1 2">
    <name type="scientific">Panicum virgatum</name>
    <name type="common">Blackwell switchgrass</name>
    <dbReference type="NCBI Taxonomy" id="38727"/>
    <lineage>
        <taxon>Eukaryota</taxon>
        <taxon>Viridiplantae</taxon>
        <taxon>Streptophyta</taxon>
        <taxon>Embryophyta</taxon>
        <taxon>Tracheophyta</taxon>
        <taxon>Spermatophyta</taxon>
        <taxon>Magnoliopsida</taxon>
        <taxon>Liliopsida</taxon>
        <taxon>Poales</taxon>
        <taxon>Poaceae</taxon>
        <taxon>PACMAD clade</taxon>
        <taxon>Panicoideae</taxon>
        <taxon>Panicodae</taxon>
        <taxon>Paniceae</taxon>
        <taxon>Panicinae</taxon>
        <taxon>Panicum</taxon>
        <taxon>Panicum sect. Hiantes</taxon>
    </lineage>
</organism>